<keyword evidence="2" id="KW-1185">Reference proteome</keyword>
<evidence type="ECO:0000313" key="1">
    <source>
        <dbReference type="EMBL" id="KAI5656547.1"/>
    </source>
</evidence>
<dbReference type="EMBL" id="CM044706">
    <property type="protein sequence ID" value="KAI5656547.1"/>
    <property type="molecule type" value="Genomic_DNA"/>
</dbReference>
<protein>
    <submittedName>
        <fullName evidence="1">Uncharacterized protein</fullName>
    </submittedName>
</protein>
<proteinExistence type="predicted"/>
<sequence length="465" mass="52863">MPLLEVVGMTLTGKNFTVATAFMRNEQAMTYRWVLQQIKHMYFSNTMSTENQQDVNDHEPKEIECSEEEVAEQAGLLILLFSTWLNPLAHKFVIVWTKSVMHFGVETTKRAESEHSVLKLWLSTCYSDLDMVFLHIDSLIEGQIADIKASLEFSSTKEKFNAKSNLILRMTLEIDSCHPLARHEDMDSEMRFLTDLLHQISTGPISKVREMRHLAKGILNPVLPEDLGMTLTSPPKVAVTKGRNKTNSTKRDKSYCEHLSIAHQKIQKLSRSSFGSGSRYGSGFGLGSCGRGRLPQGLRGRGRGCSHSRSSLCSIVDPSPCSTFPYTNAFPPFIYPFIENWKNMTSDGNCVYRIVADYVFGGEHQWLEIRRRMLYELEHSTNMYLSFLGSAERLGSTTVLPLYSYSDRPGGTLVIGLLTEQQHFIQLQMHDGCPTPPLHVQWIHYRSERVIILADCYYDRLQIGM</sequence>
<name>A0ACC0A6K9_CATRO</name>
<organism evidence="1 2">
    <name type="scientific">Catharanthus roseus</name>
    <name type="common">Madagascar periwinkle</name>
    <name type="synonym">Vinca rosea</name>
    <dbReference type="NCBI Taxonomy" id="4058"/>
    <lineage>
        <taxon>Eukaryota</taxon>
        <taxon>Viridiplantae</taxon>
        <taxon>Streptophyta</taxon>
        <taxon>Embryophyta</taxon>
        <taxon>Tracheophyta</taxon>
        <taxon>Spermatophyta</taxon>
        <taxon>Magnoliopsida</taxon>
        <taxon>eudicotyledons</taxon>
        <taxon>Gunneridae</taxon>
        <taxon>Pentapetalae</taxon>
        <taxon>asterids</taxon>
        <taxon>lamiids</taxon>
        <taxon>Gentianales</taxon>
        <taxon>Apocynaceae</taxon>
        <taxon>Rauvolfioideae</taxon>
        <taxon>Vinceae</taxon>
        <taxon>Catharanthinae</taxon>
        <taxon>Catharanthus</taxon>
    </lineage>
</organism>
<comment type="caution">
    <text evidence="1">The sequence shown here is derived from an EMBL/GenBank/DDBJ whole genome shotgun (WGS) entry which is preliminary data.</text>
</comment>
<reference evidence="2" key="1">
    <citation type="journal article" date="2023" name="Nat. Plants">
        <title>Single-cell RNA sequencing provides a high-resolution roadmap for understanding the multicellular compartmentation of specialized metabolism.</title>
        <authorList>
            <person name="Sun S."/>
            <person name="Shen X."/>
            <person name="Li Y."/>
            <person name="Li Y."/>
            <person name="Wang S."/>
            <person name="Li R."/>
            <person name="Zhang H."/>
            <person name="Shen G."/>
            <person name="Guo B."/>
            <person name="Wei J."/>
            <person name="Xu J."/>
            <person name="St-Pierre B."/>
            <person name="Chen S."/>
            <person name="Sun C."/>
        </authorList>
    </citation>
    <scope>NUCLEOTIDE SEQUENCE [LARGE SCALE GENOMIC DNA]</scope>
</reference>
<dbReference type="Proteomes" id="UP001060085">
    <property type="component" value="Linkage Group LG06"/>
</dbReference>
<accession>A0ACC0A6K9</accession>
<gene>
    <name evidence="1" type="ORF">M9H77_25340</name>
</gene>
<evidence type="ECO:0000313" key="2">
    <source>
        <dbReference type="Proteomes" id="UP001060085"/>
    </source>
</evidence>